<organism evidence="8 9">
    <name type="scientific">Knufia fluminis</name>
    <dbReference type="NCBI Taxonomy" id="191047"/>
    <lineage>
        <taxon>Eukaryota</taxon>
        <taxon>Fungi</taxon>
        <taxon>Dikarya</taxon>
        <taxon>Ascomycota</taxon>
        <taxon>Pezizomycotina</taxon>
        <taxon>Eurotiomycetes</taxon>
        <taxon>Chaetothyriomycetidae</taxon>
        <taxon>Chaetothyriales</taxon>
        <taxon>Trichomeriaceae</taxon>
        <taxon>Knufia</taxon>
    </lineage>
</organism>
<accession>A0AAN8I3A4</accession>
<keyword evidence="9" id="KW-1185">Reference proteome</keyword>
<dbReference type="PRINTS" id="PR00463">
    <property type="entry name" value="EP450I"/>
</dbReference>
<evidence type="ECO:0000256" key="1">
    <source>
        <dbReference type="ARBA" id="ARBA00001971"/>
    </source>
</evidence>
<keyword evidence="4" id="KW-0560">Oxidoreductase</keyword>
<dbReference type="GO" id="GO:0005506">
    <property type="term" value="F:iron ion binding"/>
    <property type="evidence" value="ECO:0007669"/>
    <property type="project" value="InterPro"/>
</dbReference>
<feature type="binding site" description="axial binding residue" evidence="6">
    <location>
        <position position="495"/>
    </location>
    <ligand>
        <name>heme</name>
        <dbReference type="ChEBI" id="CHEBI:30413"/>
    </ligand>
    <ligandPart>
        <name>Fe</name>
        <dbReference type="ChEBI" id="CHEBI:18248"/>
    </ligandPart>
</feature>
<proteinExistence type="inferred from homology"/>
<comment type="similarity">
    <text evidence="2">Belongs to the cytochrome P450 family.</text>
</comment>
<dbReference type="PANTHER" id="PTHR24305:SF166">
    <property type="entry name" value="CYTOCHROME P450 12A4, MITOCHONDRIAL-RELATED"/>
    <property type="match status" value="1"/>
</dbReference>
<comment type="caution">
    <text evidence="8">The sequence shown here is derived from an EMBL/GenBank/DDBJ whole genome shotgun (WGS) entry which is preliminary data.</text>
</comment>
<dbReference type="InterPro" id="IPR050121">
    <property type="entry name" value="Cytochrome_P450_monoxygenase"/>
</dbReference>
<dbReference type="EMBL" id="JAKLMC020000053">
    <property type="protein sequence ID" value="KAK5948126.1"/>
    <property type="molecule type" value="Genomic_DNA"/>
</dbReference>
<dbReference type="PANTHER" id="PTHR24305">
    <property type="entry name" value="CYTOCHROME P450"/>
    <property type="match status" value="1"/>
</dbReference>
<dbReference type="Gene3D" id="1.10.630.10">
    <property type="entry name" value="Cytochrome P450"/>
    <property type="match status" value="1"/>
</dbReference>
<feature type="compositionally biased region" description="Basic and acidic residues" evidence="7">
    <location>
        <begin position="291"/>
        <end position="301"/>
    </location>
</feature>
<keyword evidence="6" id="KW-0349">Heme</keyword>
<dbReference type="PRINTS" id="PR00385">
    <property type="entry name" value="P450"/>
</dbReference>
<name>A0AAN8I3A4_9EURO</name>
<dbReference type="CDD" id="cd11070">
    <property type="entry name" value="CYP56-like"/>
    <property type="match status" value="1"/>
</dbReference>
<feature type="compositionally biased region" description="Basic and acidic residues" evidence="7">
    <location>
        <begin position="446"/>
        <end position="462"/>
    </location>
</feature>
<dbReference type="InterPro" id="IPR017972">
    <property type="entry name" value="Cyt_P450_CS"/>
</dbReference>
<evidence type="ECO:0000256" key="4">
    <source>
        <dbReference type="ARBA" id="ARBA00023002"/>
    </source>
</evidence>
<keyword evidence="5 6" id="KW-0408">Iron</keyword>
<dbReference type="GO" id="GO:0020037">
    <property type="term" value="F:heme binding"/>
    <property type="evidence" value="ECO:0007669"/>
    <property type="project" value="InterPro"/>
</dbReference>
<keyword evidence="3 6" id="KW-0479">Metal-binding</keyword>
<gene>
    <name evidence="8" type="ORF">OHC33_010874</name>
</gene>
<evidence type="ECO:0000256" key="6">
    <source>
        <dbReference type="PIRSR" id="PIRSR602401-1"/>
    </source>
</evidence>
<dbReference type="GO" id="GO:0016705">
    <property type="term" value="F:oxidoreductase activity, acting on paired donors, with incorporation or reduction of molecular oxygen"/>
    <property type="evidence" value="ECO:0007669"/>
    <property type="project" value="InterPro"/>
</dbReference>
<evidence type="ECO:0000313" key="9">
    <source>
        <dbReference type="Proteomes" id="UP001316803"/>
    </source>
</evidence>
<evidence type="ECO:0000256" key="3">
    <source>
        <dbReference type="ARBA" id="ARBA00022723"/>
    </source>
</evidence>
<dbReference type="AlphaFoldDB" id="A0AAN8I3A4"/>
<reference evidence="8 9" key="1">
    <citation type="submission" date="2022-12" db="EMBL/GenBank/DDBJ databases">
        <title>Genomic features and morphological characterization of a novel Knufia sp. strain isolated from spacecraft assembly facility.</title>
        <authorList>
            <person name="Teixeira M."/>
            <person name="Chander A.M."/>
            <person name="Stajich J.E."/>
            <person name="Venkateswaran K."/>
        </authorList>
    </citation>
    <scope>NUCLEOTIDE SEQUENCE [LARGE SCALE GENOMIC DNA]</scope>
    <source>
        <strain evidence="8 9">FJI-L2-BK-P2</strain>
    </source>
</reference>
<dbReference type="PROSITE" id="PS00086">
    <property type="entry name" value="CYTOCHROME_P450"/>
    <property type="match status" value="1"/>
</dbReference>
<evidence type="ECO:0000256" key="2">
    <source>
        <dbReference type="ARBA" id="ARBA00010617"/>
    </source>
</evidence>
<dbReference type="Proteomes" id="UP001316803">
    <property type="component" value="Unassembled WGS sequence"/>
</dbReference>
<evidence type="ECO:0000313" key="8">
    <source>
        <dbReference type="EMBL" id="KAK5948126.1"/>
    </source>
</evidence>
<dbReference type="GO" id="GO:0004497">
    <property type="term" value="F:monooxygenase activity"/>
    <property type="evidence" value="ECO:0007669"/>
    <property type="project" value="InterPro"/>
</dbReference>
<evidence type="ECO:0000256" key="7">
    <source>
        <dbReference type="SAM" id="MobiDB-lite"/>
    </source>
</evidence>
<dbReference type="InterPro" id="IPR001128">
    <property type="entry name" value="Cyt_P450"/>
</dbReference>
<comment type="cofactor">
    <cofactor evidence="1 6">
        <name>heme</name>
        <dbReference type="ChEBI" id="CHEBI:30413"/>
    </cofactor>
</comment>
<evidence type="ECO:0000256" key="5">
    <source>
        <dbReference type="ARBA" id="ARBA00023004"/>
    </source>
</evidence>
<protein>
    <recommendedName>
        <fullName evidence="10">Cytochrome P450</fullName>
    </recommendedName>
</protein>
<feature type="region of interest" description="Disordered" evidence="7">
    <location>
        <begin position="446"/>
        <end position="474"/>
    </location>
</feature>
<feature type="region of interest" description="Disordered" evidence="7">
    <location>
        <begin position="288"/>
        <end position="308"/>
    </location>
</feature>
<dbReference type="Pfam" id="PF00067">
    <property type="entry name" value="p450"/>
    <property type="match status" value="2"/>
</dbReference>
<dbReference type="InterPro" id="IPR036396">
    <property type="entry name" value="Cyt_P450_sf"/>
</dbReference>
<dbReference type="InterPro" id="IPR002401">
    <property type="entry name" value="Cyt_P450_E_grp-I"/>
</dbReference>
<dbReference type="SUPFAM" id="SSF48264">
    <property type="entry name" value="Cytochrome P450"/>
    <property type="match status" value="1"/>
</dbReference>
<evidence type="ECO:0008006" key="10">
    <source>
        <dbReference type="Google" id="ProtNLM"/>
    </source>
</evidence>
<sequence length="729" mass="82219">MVQNSIFWMIMGPLTRPYLKRKLPPWIFNRIALTVYGLEFFQRDQPFEDYVRPQIKSNPQLLGNGKSYVLVTSGKLEFWTWDAEIAREFTARPKDFGTFDIGNFVMNTFGKNVLTTDGSEWSRHRRIVAGAVTERVSGLVWNESVRQTRALLASISNKEGADGSESSTTNQIFDMMKRIAIHVLYAAGMGNKQDFDGGGNQEQLKPGMHLTYIDAVKLINENTAGPTILPTSLLLNWPTWLPGSAWLRELGHAKVEFPQHTRDALAKEKRLEAETGHARNNVMSALLSASERNEGDPEKGEKKRKGPALSEEELVGNLYIFTAAGFDTTGNTLSYALVLLARYPKWQRWIQEELDALLPADKTTDFDYVTIFPQAHRCLAVMLETLRFFPPIIHITKMTRTPQTVTTSTCGTFTIPAKTTVYVNTIALQTDPAVWRDLNLTDADRAAASDNGGDKQGDEHVFRPSRWINPSGSATPLYQPPKGAYLPWSAGPRVCPGQKMAQVEFVGVMATLFAQHRMEIVRKEAPGGGIESDQALEERLDGIMENSTPKLTLEMDVYNVKEGEDRGLVFRAEIVYLTELYRPHIDDTSYESKVHLKGTIKYFFDNFGYGYLDIDAMFKQIRASCHLVLRNTCVLRGAKFKGWLRTSVVENLWVAHYGVDHVFAPEVEESDDGDGDEDEDMDELLRSGRMMVEEGWDYRGTGAEEGEVVDEAPIRRVKEEPFIKEEPVE</sequence>